<protein>
    <recommendedName>
        <fullName evidence="12">C2H2-type domain-containing protein</fullName>
    </recommendedName>
</protein>
<keyword evidence="3" id="KW-0479">Metal-binding</keyword>
<dbReference type="PANTHER" id="PTHR24377">
    <property type="entry name" value="IP01015P-RELATED"/>
    <property type="match status" value="1"/>
</dbReference>
<evidence type="ECO:0000256" key="5">
    <source>
        <dbReference type="ARBA" id="ARBA00022771"/>
    </source>
</evidence>
<evidence type="ECO:0000313" key="14">
    <source>
        <dbReference type="Proteomes" id="UP001497623"/>
    </source>
</evidence>
<comment type="caution">
    <text evidence="13">The sequence shown here is derived from an EMBL/GenBank/DDBJ whole genome shotgun (WGS) entry which is preliminary data.</text>
</comment>
<dbReference type="AlphaFoldDB" id="A0AAV2QUR3"/>
<accession>A0AAV2QUR3</accession>
<evidence type="ECO:0000313" key="13">
    <source>
        <dbReference type="EMBL" id="CAL4098377.1"/>
    </source>
</evidence>
<name>A0AAV2QUR3_MEGNR</name>
<dbReference type="SMART" id="SM00355">
    <property type="entry name" value="ZnF_C2H2"/>
    <property type="match status" value="2"/>
</dbReference>
<gene>
    <name evidence="13" type="ORF">MNOR_LOCUS16211</name>
</gene>
<keyword evidence="9" id="KW-0804">Transcription</keyword>
<dbReference type="InterPro" id="IPR013087">
    <property type="entry name" value="Znf_C2H2_type"/>
</dbReference>
<organism evidence="13 14">
    <name type="scientific">Meganyctiphanes norvegica</name>
    <name type="common">Northern krill</name>
    <name type="synonym">Thysanopoda norvegica</name>
    <dbReference type="NCBI Taxonomy" id="48144"/>
    <lineage>
        <taxon>Eukaryota</taxon>
        <taxon>Metazoa</taxon>
        <taxon>Ecdysozoa</taxon>
        <taxon>Arthropoda</taxon>
        <taxon>Crustacea</taxon>
        <taxon>Multicrustacea</taxon>
        <taxon>Malacostraca</taxon>
        <taxon>Eumalacostraca</taxon>
        <taxon>Eucarida</taxon>
        <taxon>Euphausiacea</taxon>
        <taxon>Euphausiidae</taxon>
        <taxon>Meganyctiphanes</taxon>
    </lineage>
</organism>
<feature type="non-terminal residue" evidence="13">
    <location>
        <position position="152"/>
    </location>
</feature>
<evidence type="ECO:0000256" key="1">
    <source>
        <dbReference type="ARBA" id="ARBA00004123"/>
    </source>
</evidence>
<evidence type="ECO:0000256" key="7">
    <source>
        <dbReference type="ARBA" id="ARBA00023015"/>
    </source>
</evidence>
<dbReference type="Gene3D" id="3.30.160.60">
    <property type="entry name" value="Classic Zinc Finger"/>
    <property type="match status" value="4"/>
</dbReference>
<dbReference type="Proteomes" id="UP001497623">
    <property type="component" value="Unassembled WGS sequence"/>
</dbReference>
<dbReference type="GO" id="GO:0003677">
    <property type="term" value="F:DNA binding"/>
    <property type="evidence" value="ECO:0007669"/>
    <property type="project" value="UniProtKB-KW"/>
</dbReference>
<dbReference type="FunFam" id="3.30.160.60:FF:000540">
    <property type="entry name" value="zinc finger protein 263 isoform X1"/>
    <property type="match status" value="1"/>
</dbReference>
<evidence type="ECO:0000256" key="2">
    <source>
        <dbReference type="ARBA" id="ARBA00006991"/>
    </source>
</evidence>
<dbReference type="Pfam" id="PF00096">
    <property type="entry name" value="zf-C2H2"/>
    <property type="match status" value="2"/>
</dbReference>
<dbReference type="FunFam" id="3.30.160.60:FF:000002">
    <property type="entry name" value="Zinc finger protein 1 homolog"/>
    <property type="match status" value="1"/>
</dbReference>
<reference evidence="13 14" key="1">
    <citation type="submission" date="2024-05" db="EMBL/GenBank/DDBJ databases">
        <authorList>
            <person name="Wallberg A."/>
        </authorList>
    </citation>
    <scope>NUCLEOTIDE SEQUENCE [LARGE SCALE GENOMIC DNA]</scope>
</reference>
<evidence type="ECO:0000256" key="9">
    <source>
        <dbReference type="ARBA" id="ARBA00023163"/>
    </source>
</evidence>
<keyword evidence="4" id="KW-0677">Repeat</keyword>
<evidence type="ECO:0000256" key="6">
    <source>
        <dbReference type="ARBA" id="ARBA00022833"/>
    </source>
</evidence>
<keyword evidence="5 11" id="KW-0863">Zinc-finger</keyword>
<evidence type="ECO:0000256" key="8">
    <source>
        <dbReference type="ARBA" id="ARBA00023125"/>
    </source>
</evidence>
<feature type="domain" description="C2H2-type" evidence="12">
    <location>
        <begin position="117"/>
        <end position="144"/>
    </location>
</feature>
<keyword evidence="14" id="KW-1185">Reference proteome</keyword>
<dbReference type="EMBL" id="CAXKWB010010536">
    <property type="protein sequence ID" value="CAL4098377.1"/>
    <property type="molecule type" value="Genomic_DNA"/>
</dbReference>
<dbReference type="PROSITE" id="PS50157">
    <property type="entry name" value="ZINC_FINGER_C2H2_2"/>
    <property type="match status" value="2"/>
</dbReference>
<dbReference type="InterPro" id="IPR036236">
    <property type="entry name" value="Znf_C2H2_sf"/>
</dbReference>
<comment type="similarity">
    <text evidence="2">Belongs to the krueppel C2H2-type zinc-finger protein family.</text>
</comment>
<proteinExistence type="inferred from homology"/>
<dbReference type="SUPFAM" id="SSF57667">
    <property type="entry name" value="beta-beta-alpha zinc fingers"/>
    <property type="match status" value="2"/>
</dbReference>
<dbReference type="PROSITE" id="PS00028">
    <property type="entry name" value="ZINC_FINGER_C2H2_1"/>
    <property type="match status" value="2"/>
</dbReference>
<dbReference type="GO" id="GO:0008270">
    <property type="term" value="F:zinc ion binding"/>
    <property type="evidence" value="ECO:0007669"/>
    <property type="project" value="UniProtKB-KW"/>
</dbReference>
<evidence type="ECO:0000256" key="10">
    <source>
        <dbReference type="ARBA" id="ARBA00023242"/>
    </source>
</evidence>
<sequence length="152" mass="17969">MVHKYKKNVKDEIEVYEEPVLSKDVEVAVKEEWESNLDNKTLPRNSHSISHQRTNIGGKPYQLYQCVKPISQKVNLSGQQKTHTCEKIYLCNQCGKEFSQKRYLKSHQGTHIVEKPYQCNQCDKAFSRNIYLIKHQRIHTEEKPYQCKQCNK</sequence>
<keyword evidence="8" id="KW-0238">DNA-binding</keyword>
<evidence type="ECO:0000256" key="11">
    <source>
        <dbReference type="PROSITE-ProRule" id="PRU00042"/>
    </source>
</evidence>
<evidence type="ECO:0000259" key="12">
    <source>
        <dbReference type="PROSITE" id="PS50157"/>
    </source>
</evidence>
<dbReference type="InterPro" id="IPR050826">
    <property type="entry name" value="Krueppel_C2H2_ZnFinger"/>
</dbReference>
<feature type="domain" description="C2H2-type" evidence="12">
    <location>
        <begin position="89"/>
        <end position="116"/>
    </location>
</feature>
<keyword evidence="7" id="KW-0805">Transcription regulation</keyword>
<keyword evidence="10" id="KW-0539">Nucleus</keyword>
<keyword evidence="6" id="KW-0862">Zinc</keyword>
<comment type="subcellular location">
    <subcellularLocation>
        <location evidence="1">Nucleus</location>
    </subcellularLocation>
</comment>
<evidence type="ECO:0000256" key="3">
    <source>
        <dbReference type="ARBA" id="ARBA00022723"/>
    </source>
</evidence>
<dbReference type="GO" id="GO:0005634">
    <property type="term" value="C:nucleus"/>
    <property type="evidence" value="ECO:0007669"/>
    <property type="project" value="UniProtKB-SubCell"/>
</dbReference>
<evidence type="ECO:0000256" key="4">
    <source>
        <dbReference type="ARBA" id="ARBA00022737"/>
    </source>
</evidence>